<dbReference type="InterPro" id="IPR052344">
    <property type="entry name" value="Transposase-related"/>
</dbReference>
<dbReference type="Pfam" id="PF13817">
    <property type="entry name" value="DDE_Tnp_IS66_C"/>
    <property type="match status" value="1"/>
</dbReference>
<reference evidence="6 7" key="1">
    <citation type="submission" date="2019-05" db="EMBL/GenBank/DDBJ databases">
        <title>Draft Genome of Bradyrhizobium elkanii strain SEMIA 938, Used in Commercial Inoculants for Lupinus spp. in Brazil.</title>
        <authorList>
            <person name="Hungria M."/>
            <person name="Delamuta J.R.M."/>
            <person name="Ribeiro R.A."/>
            <person name="Nogueira M.A."/>
        </authorList>
    </citation>
    <scope>NUCLEOTIDE SEQUENCE [LARGE SCALE GENOMIC DNA]</scope>
    <source>
        <strain evidence="6 7">Semia 938</strain>
    </source>
</reference>
<evidence type="ECO:0000259" key="2">
    <source>
        <dbReference type="Pfam" id="PF03050"/>
    </source>
</evidence>
<dbReference type="InterPro" id="IPR039552">
    <property type="entry name" value="IS66_C"/>
</dbReference>
<dbReference type="PANTHER" id="PTHR33678">
    <property type="entry name" value="BLL1576 PROTEIN"/>
    <property type="match status" value="1"/>
</dbReference>
<evidence type="ECO:0000256" key="1">
    <source>
        <dbReference type="SAM" id="MobiDB-lite"/>
    </source>
</evidence>
<accession>A0A4U6RXV2</accession>
<dbReference type="InterPro" id="IPR004291">
    <property type="entry name" value="Transposase_IS66_central"/>
</dbReference>
<protein>
    <submittedName>
        <fullName evidence="6">IS66 family transposase</fullName>
    </submittedName>
</protein>
<sequence>MTTPSDPLPADLAAAHAMILAQREQLALAKSEVTVGRLEIERLKLMLAKARREQFGQSSERGKLLVEQLELAIEDLEETQAEQETKAELAAPGAAKEKRAQNPRPPRRPLPDNLPVERVVEPAPCACGKCGSERLHKLGEVVSKTLECEPRRWKIIEHVREKFSCRDCEAITEAPAPSHPIPRGFAGPNLLAMVLVNKFLLHQPLNRQSKTYAREGIEIDVSTLADRVGACVVALAPIIEAIRIHVMSAERIHADDTTVPVLAKLKTVTGRIWTYVRDDRPFGGTDPPAALFYYSRNRAGEHPQNHLAGYVGLMQADAFDGYNQLYKAQRKPAPILEAACWSHGRRKFFDLAKSGEAPIASEAVRRIDILFEIERTINAKTPEQRLAARRDQSRPIVADLEIWMRQQRTLLSSGNDTAKAINYLLNRWAAFTRFLDDGRVCLSNNAAERALRGVAVGRRNWTFAGSDAGGNRAAAVYTLIETCKMNDVDPQAWLADVLARLPDYPVNRVADLLPWNWKATQQPKAAAA</sequence>
<evidence type="ECO:0000313" key="6">
    <source>
        <dbReference type="EMBL" id="TKV80077.1"/>
    </source>
</evidence>
<feature type="domain" description="Transposase IS66 zinc-finger binding" evidence="3">
    <location>
        <begin position="124"/>
        <end position="169"/>
    </location>
</feature>
<feature type="domain" description="Transposase TnpC homeodomain" evidence="4">
    <location>
        <begin position="42"/>
        <end position="119"/>
    </location>
</feature>
<dbReference type="Pfam" id="PF03050">
    <property type="entry name" value="DDE_Tnp_IS66"/>
    <property type="match status" value="1"/>
</dbReference>
<gene>
    <name evidence="6" type="ORF">FDV58_17655</name>
</gene>
<dbReference type="PANTHER" id="PTHR33678:SF1">
    <property type="entry name" value="BLL1576 PROTEIN"/>
    <property type="match status" value="1"/>
</dbReference>
<evidence type="ECO:0000313" key="7">
    <source>
        <dbReference type="Proteomes" id="UP000305095"/>
    </source>
</evidence>
<dbReference type="AlphaFoldDB" id="A0A4U6RXV2"/>
<evidence type="ECO:0000259" key="4">
    <source>
        <dbReference type="Pfam" id="PF13007"/>
    </source>
</evidence>
<dbReference type="Pfam" id="PF13007">
    <property type="entry name" value="LZ_Tnp_IS66"/>
    <property type="match status" value="1"/>
</dbReference>
<name>A0A4U6RXV2_BRAEL</name>
<dbReference type="Pfam" id="PF13005">
    <property type="entry name" value="zf-IS66"/>
    <property type="match status" value="1"/>
</dbReference>
<dbReference type="EMBL" id="SZZP01000010">
    <property type="protein sequence ID" value="TKV80077.1"/>
    <property type="molecule type" value="Genomic_DNA"/>
</dbReference>
<comment type="caution">
    <text evidence="6">The sequence shown here is derived from an EMBL/GenBank/DDBJ whole genome shotgun (WGS) entry which is preliminary data.</text>
</comment>
<dbReference type="InterPro" id="IPR024474">
    <property type="entry name" value="Znf_dom_IS66"/>
</dbReference>
<dbReference type="NCBIfam" id="NF033517">
    <property type="entry name" value="transpos_IS66"/>
    <property type="match status" value="1"/>
</dbReference>
<evidence type="ECO:0000259" key="3">
    <source>
        <dbReference type="Pfam" id="PF13005"/>
    </source>
</evidence>
<feature type="domain" description="Transposase IS66 C-terminal" evidence="5">
    <location>
        <begin position="478"/>
        <end position="515"/>
    </location>
</feature>
<feature type="domain" description="Transposase IS66 central" evidence="2">
    <location>
        <begin position="184"/>
        <end position="471"/>
    </location>
</feature>
<feature type="region of interest" description="Disordered" evidence="1">
    <location>
        <begin position="79"/>
        <end position="114"/>
    </location>
</feature>
<dbReference type="Proteomes" id="UP000305095">
    <property type="component" value="Unassembled WGS sequence"/>
</dbReference>
<proteinExistence type="predicted"/>
<evidence type="ECO:0000259" key="5">
    <source>
        <dbReference type="Pfam" id="PF13817"/>
    </source>
</evidence>
<organism evidence="6 7">
    <name type="scientific">Bradyrhizobium elkanii</name>
    <dbReference type="NCBI Taxonomy" id="29448"/>
    <lineage>
        <taxon>Bacteria</taxon>
        <taxon>Pseudomonadati</taxon>
        <taxon>Pseudomonadota</taxon>
        <taxon>Alphaproteobacteria</taxon>
        <taxon>Hyphomicrobiales</taxon>
        <taxon>Nitrobacteraceae</taxon>
        <taxon>Bradyrhizobium</taxon>
    </lineage>
</organism>
<dbReference type="InterPro" id="IPR024463">
    <property type="entry name" value="Transposase_TnpC_homeodom"/>
</dbReference>